<dbReference type="HOGENOM" id="CLU_005071_2_0_3"/>
<dbReference type="InterPro" id="IPR001646">
    <property type="entry name" value="5peptide_repeat"/>
</dbReference>
<dbReference type="PANTHER" id="PTHR22847">
    <property type="entry name" value="WD40 REPEAT PROTEIN"/>
    <property type="match status" value="1"/>
</dbReference>
<organism evidence="5 6">
    <name type="scientific">Chamaesiphon minutus (strain ATCC 27169 / PCC 6605)</name>
    <dbReference type="NCBI Taxonomy" id="1173020"/>
    <lineage>
        <taxon>Bacteria</taxon>
        <taxon>Bacillati</taxon>
        <taxon>Cyanobacteriota</taxon>
        <taxon>Cyanophyceae</taxon>
        <taxon>Gomontiellales</taxon>
        <taxon>Chamaesiphonaceae</taxon>
        <taxon>Chamaesiphon</taxon>
    </lineage>
</organism>
<dbReference type="PRINTS" id="PR00364">
    <property type="entry name" value="DISEASERSIST"/>
</dbReference>
<evidence type="ECO:0000259" key="4">
    <source>
        <dbReference type="Pfam" id="PF00931"/>
    </source>
</evidence>
<evidence type="ECO:0000256" key="2">
    <source>
        <dbReference type="ARBA" id="ARBA00022737"/>
    </source>
</evidence>
<dbReference type="PATRIC" id="fig|1173020.3.peg.6652"/>
<keyword evidence="6" id="KW-1185">Reference proteome</keyword>
<dbReference type="InterPro" id="IPR027417">
    <property type="entry name" value="P-loop_NTPase"/>
</dbReference>
<feature type="repeat" description="WD" evidence="3">
    <location>
        <begin position="800"/>
        <end position="834"/>
    </location>
</feature>
<feature type="repeat" description="WD" evidence="3">
    <location>
        <begin position="976"/>
        <end position="1007"/>
    </location>
</feature>
<dbReference type="Pfam" id="PF00400">
    <property type="entry name" value="WD40"/>
    <property type="match status" value="14"/>
</dbReference>
<protein>
    <submittedName>
        <fullName evidence="5">WD40 repeat-containing protein</fullName>
    </submittedName>
</protein>
<dbReference type="PANTHER" id="PTHR22847:SF637">
    <property type="entry name" value="WD REPEAT DOMAIN 5B"/>
    <property type="match status" value="1"/>
</dbReference>
<dbReference type="AlphaFoldDB" id="K9UQW2"/>
<dbReference type="InterPro" id="IPR020472">
    <property type="entry name" value="WD40_PAC1"/>
</dbReference>
<gene>
    <name evidence="5" type="ORF">Cha6605_5783</name>
</gene>
<accession>K9UQW2</accession>
<dbReference type="RefSeq" id="WP_015162714.1">
    <property type="nucleotide sequence ID" value="NC_019697.1"/>
</dbReference>
<dbReference type="EMBL" id="CP003600">
    <property type="protein sequence ID" value="AFY96639.1"/>
    <property type="molecule type" value="Genomic_DNA"/>
</dbReference>
<proteinExistence type="predicted"/>
<feature type="repeat" description="WD" evidence="3">
    <location>
        <begin position="583"/>
        <end position="624"/>
    </location>
</feature>
<evidence type="ECO:0000313" key="6">
    <source>
        <dbReference type="Proteomes" id="UP000010366"/>
    </source>
</evidence>
<dbReference type="InterPro" id="IPR036322">
    <property type="entry name" value="WD40_repeat_dom_sf"/>
</dbReference>
<sequence length="1220" mass="133843">MAARKNSRRRGVILTATGYQKLQTARLERELTANFGVRYTNEELSNLTKLSLMTLAKIFTGAPDGIATTKPIPVDKQTIDLCFSAFNLTLDRADYLYPDESAPIVPVVEPAILSSHSDCRSTFDRGEAPDVSIFYGRAGELARLAQWINIDRCRLVAILGMGGIGKTTLVTKLAQQLQPEFTTIVWRSLRNAPVLTDLLPELIEIFSNKAEIVSPAIDLSAQITRLLECFRQQRCLLILDNAEAVIQNRDDERIDPGYAELFGRIGASPHQSCLLVTSREKPVAMIPLEGAQLAVRSLVLSGLTASDSDLLFDAKGLSRSLVGRARLLSLYSGNPLALNIVSTSICDLFDGDIDGFLDTDAGIFEDICQLLDQQFARLSPIETVVMYWLAIEREWLSPADLAGDIVPATTKQTVLTAFSSLGRRSLIEHNRGKFTQQAVVMEYVTAKFIDRVTAELSNWDMQQPPPTLPLWLSHPLVKSQSPTYIQAIQKRLILQPVASQLKLQFRQISALDGYMRSILASIRTCYPDIPHYGGGNLLNLLRHLQIELTSYNFAGLTMWQADMQGATLHDVNFSDADLSKSLFTNTFGWVWAIDFSPDSQLAATGETSGDIRLWQVGSGELLHKSSGHTSWVWAVRFSPDGRVLASASQDGTIRLWDVRANRLMRVLQASRPVLSLDFHPDGQLLATSDDAGAMSIWDIASGTIESTCAAHLQQVFSVRFSPDGRLIATGSDDNTVKIWDVATGDLCGRLTEHTRQVWTVRFSPVRGASPEENGQLLATGSSDGTIKLWDLTTVAIVATLPGYPDWMMSIDFSPDGRLLATGNSTNDVKIWEIDRIRANDAPPTAIATLHGHTSLVSLLKFSPDGKLLVTGGVDRSIRWWSTTTWQELSRWVGYTNRIQSAIFTPDGTQIVSSSQDGIVRVWDVRTGDLVRSLRGHDPGLILMVAYNPHSGSIASASEDRTVKIWDAATGDLVRTLAADRQAVWSVKFSPDGKLLASGCGEGRVRFWTETGELAATLLGHSRVVRSIVFSPEGQLMATASFDLSWRLWDVKTRELIHAQTDYSNLIWDLAFSPNGRFLAVGAGVANVAQLWDVPACQLVREFAGHTQDILAIEFSPDGRYLATGSADRTIKIWEVETGTVLQTLIGHLDRVNSLSYSPDGRIIVSGSDDETIKVWDLATGECQRAYTAPAPYLSMNISGVTGLSAAAIDSLKMLGAICAS</sequence>
<dbReference type="Gene3D" id="3.40.50.300">
    <property type="entry name" value="P-loop containing nucleotide triphosphate hydrolases"/>
    <property type="match status" value="1"/>
</dbReference>
<reference evidence="5 6" key="1">
    <citation type="submission" date="2012-05" db="EMBL/GenBank/DDBJ databases">
        <title>Finished chromosome of genome of Chamaesiphon sp. PCC 6605.</title>
        <authorList>
            <consortium name="US DOE Joint Genome Institute"/>
            <person name="Gugger M."/>
            <person name="Coursin T."/>
            <person name="Rippka R."/>
            <person name="Tandeau De Marsac N."/>
            <person name="Huntemann M."/>
            <person name="Wei C.-L."/>
            <person name="Han J."/>
            <person name="Detter J.C."/>
            <person name="Han C."/>
            <person name="Tapia R."/>
            <person name="Chen A."/>
            <person name="Kyrpides N."/>
            <person name="Mavromatis K."/>
            <person name="Markowitz V."/>
            <person name="Szeto E."/>
            <person name="Ivanova N."/>
            <person name="Pagani I."/>
            <person name="Pati A."/>
            <person name="Goodwin L."/>
            <person name="Nordberg H.P."/>
            <person name="Cantor M.N."/>
            <person name="Hua S.X."/>
            <person name="Woyke T."/>
            <person name="Kerfeld C.A."/>
        </authorList>
    </citation>
    <scope>NUCLEOTIDE SEQUENCE [LARGE SCALE GENOMIC DNA]</scope>
    <source>
        <strain evidence="6">ATCC 27169 / PCC 6605</strain>
    </source>
</reference>
<dbReference type="Pfam" id="PF00805">
    <property type="entry name" value="Pentapeptide"/>
    <property type="match status" value="1"/>
</dbReference>
<dbReference type="eggNOG" id="COG3903">
    <property type="taxonomic scope" value="Bacteria"/>
</dbReference>
<dbReference type="InterPro" id="IPR015943">
    <property type="entry name" value="WD40/YVTN_repeat-like_dom_sf"/>
</dbReference>
<dbReference type="SUPFAM" id="SSF50978">
    <property type="entry name" value="WD40 repeat-like"/>
    <property type="match status" value="2"/>
</dbReference>
<feature type="domain" description="NB-ARC" evidence="4">
    <location>
        <begin position="144"/>
        <end position="286"/>
    </location>
</feature>
<feature type="repeat" description="WD" evidence="3">
    <location>
        <begin position="941"/>
        <end position="975"/>
    </location>
</feature>
<dbReference type="InterPro" id="IPR011047">
    <property type="entry name" value="Quinoprotein_ADH-like_sf"/>
</dbReference>
<evidence type="ECO:0000256" key="3">
    <source>
        <dbReference type="PROSITE-ProRule" id="PRU00221"/>
    </source>
</evidence>
<dbReference type="SUPFAM" id="SSF141571">
    <property type="entry name" value="Pentapeptide repeat-like"/>
    <property type="match status" value="1"/>
</dbReference>
<feature type="repeat" description="WD" evidence="3">
    <location>
        <begin position="1144"/>
        <end position="1185"/>
    </location>
</feature>
<keyword evidence="2" id="KW-0677">Repeat</keyword>
<feature type="repeat" description="WD" evidence="3">
    <location>
        <begin position="750"/>
        <end position="799"/>
    </location>
</feature>
<dbReference type="InterPro" id="IPR001680">
    <property type="entry name" value="WD40_rpt"/>
</dbReference>
<feature type="repeat" description="WD" evidence="3">
    <location>
        <begin position="666"/>
        <end position="707"/>
    </location>
</feature>
<feature type="repeat" description="WD" evidence="3">
    <location>
        <begin position="849"/>
        <end position="890"/>
    </location>
</feature>
<feature type="repeat" description="WD" evidence="3">
    <location>
        <begin position="1102"/>
        <end position="1143"/>
    </location>
</feature>
<dbReference type="Pfam" id="PF00931">
    <property type="entry name" value="NB-ARC"/>
    <property type="match status" value="1"/>
</dbReference>
<dbReference type="CDD" id="cd00200">
    <property type="entry name" value="WD40"/>
    <property type="match status" value="2"/>
</dbReference>
<dbReference type="PROSITE" id="PS50082">
    <property type="entry name" value="WD_REPEATS_2"/>
    <property type="match status" value="13"/>
</dbReference>
<dbReference type="PROSITE" id="PS50294">
    <property type="entry name" value="WD_REPEATS_REGION"/>
    <property type="match status" value="11"/>
</dbReference>
<keyword evidence="1 3" id="KW-0853">WD repeat</keyword>
<dbReference type="InterPro" id="IPR002182">
    <property type="entry name" value="NB-ARC"/>
</dbReference>
<dbReference type="eggNOG" id="COG2319">
    <property type="taxonomic scope" value="Bacteria"/>
</dbReference>
<name>K9UQW2_CHAP6</name>
<dbReference type="Gene3D" id="2.130.10.10">
    <property type="entry name" value="YVTN repeat-like/Quinoprotein amine dehydrogenase"/>
    <property type="match status" value="4"/>
</dbReference>
<feature type="repeat" description="WD" evidence="3">
    <location>
        <begin position="625"/>
        <end position="666"/>
    </location>
</feature>
<evidence type="ECO:0000313" key="5">
    <source>
        <dbReference type="EMBL" id="AFY96639.1"/>
    </source>
</evidence>
<dbReference type="PRINTS" id="PR00320">
    <property type="entry name" value="GPROTEINBRPT"/>
</dbReference>
<feature type="repeat" description="WD" evidence="3">
    <location>
        <begin position="891"/>
        <end position="932"/>
    </location>
</feature>
<dbReference type="SUPFAM" id="SSF50998">
    <property type="entry name" value="Quinoprotein alcohol dehydrogenase-like"/>
    <property type="match status" value="1"/>
</dbReference>
<dbReference type="STRING" id="1173020.Cha6605_5783"/>
<dbReference type="GO" id="GO:0043531">
    <property type="term" value="F:ADP binding"/>
    <property type="evidence" value="ECO:0007669"/>
    <property type="project" value="InterPro"/>
</dbReference>
<dbReference type="InterPro" id="IPR019775">
    <property type="entry name" value="WD40_repeat_CS"/>
</dbReference>
<dbReference type="KEGG" id="cmp:Cha6605_5783"/>
<dbReference type="PROSITE" id="PS00678">
    <property type="entry name" value="WD_REPEATS_1"/>
    <property type="match status" value="8"/>
</dbReference>
<dbReference type="Proteomes" id="UP000010366">
    <property type="component" value="Chromosome"/>
</dbReference>
<dbReference type="SUPFAM" id="SSF52540">
    <property type="entry name" value="P-loop containing nucleoside triphosphate hydrolases"/>
    <property type="match status" value="1"/>
</dbReference>
<feature type="repeat" description="WD" evidence="3">
    <location>
        <begin position="1017"/>
        <end position="1058"/>
    </location>
</feature>
<feature type="repeat" description="WD" evidence="3">
    <location>
        <begin position="708"/>
        <end position="749"/>
    </location>
</feature>
<dbReference type="SMART" id="SM00320">
    <property type="entry name" value="WD40"/>
    <property type="match status" value="14"/>
</dbReference>
<evidence type="ECO:0000256" key="1">
    <source>
        <dbReference type="ARBA" id="ARBA00022574"/>
    </source>
</evidence>
<dbReference type="OrthoDB" id="434800at2"/>